<feature type="transmembrane region" description="Helical" evidence="2">
    <location>
        <begin position="72"/>
        <end position="90"/>
    </location>
</feature>
<keyword evidence="2" id="KW-0472">Membrane</keyword>
<name>A0A7J9PFY6_METMI</name>
<dbReference type="Proteomes" id="UP000533207">
    <property type="component" value="Unassembled WGS sequence"/>
</dbReference>
<gene>
    <name evidence="3" type="ORF">HNP90_000467</name>
</gene>
<protein>
    <submittedName>
        <fullName evidence="3">Uncharacterized protein</fullName>
    </submittedName>
</protein>
<evidence type="ECO:0000256" key="2">
    <source>
        <dbReference type="SAM" id="Phobius"/>
    </source>
</evidence>
<evidence type="ECO:0000313" key="4">
    <source>
        <dbReference type="Proteomes" id="UP000533207"/>
    </source>
</evidence>
<keyword evidence="2" id="KW-0812">Transmembrane</keyword>
<feature type="transmembrane region" description="Helical" evidence="2">
    <location>
        <begin position="96"/>
        <end position="122"/>
    </location>
</feature>
<feature type="transmembrane region" description="Helical" evidence="2">
    <location>
        <begin position="27"/>
        <end position="43"/>
    </location>
</feature>
<sequence length="131" mass="14978">MGRTKSNTKKNTKKMSKNMIPRKNKSGFGDFLILALFLIISWKYVGLDIYTIIIMAIVALILVYNECDFPLIIIYSGMAGMLAQWGLIWYNKNLNIFDNILLAFVSGNILLILASFIMLYFVSEIIKKVLK</sequence>
<evidence type="ECO:0000313" key="3">
    <source>
        <dbReference type="EMBL" id="MBA2861607.1"/>
    </source>
</evidence>
<evidence type="ECO:0000256" key="1">
    <source>
        <dbReference type="SAM" id="MobiDB-lite"/>
    </source>
</evidence>
<keyword evidence="2" id="KW-1133">Transmembrane helix</keyword>
<proteinExistence type="predicted"/>
<reference evidence="3 4" key="1">
    <citation type="submission" date="2020-07" db="EMBL/GenBank/DDBJ databases">
        <title>Genomic Encyclopedia of Type Strains, Phase IV (KMG-V): Genome sequencing to study the core and pangenomes of soil and plant-associated prokaryotes.</title>
        <authorList>
            <person name="Whitman W."/>
        </authorList>
    </citation>
    <scope>NUCLEOTIDE SEQUENCE [LARGE SCALE GENOMIC DNA]</scope>
    <source>
        <strain evidence="3 4">C8</strain>
    </source>
</reference>
<dbReference type="RefSeq" id="WP_011977265.1">
    <property type="nucleotide sequence ID" value="NZ_JACDUL010000001.1"/>
</dbReference>
<feature type="transmembrane region" description="Helical" evidence="2">
    <location>
        <begin position="49"/>
        <end position="65"/>
    </location>
</feature>
<dbReference type="AlphaFoldDB" id="A0A7J9PFY6"/>
<comment type="caution">
    <text evidence="3">The sequence shown here is derived from an EMBL/GenBank/DDBJ whole genome shotgun (WGS) entry which is preliminary data.</text>
</comment>
<feature type="region of interest" description="Disordered" evidence="1">
    <location>
        <begin position="1"/>
        <end position="21"/>
    </location>
</feature>
<dbReference type="EMBL" id="JACDUL010000001">
    <property type="protein sequence ID" value="MBA2861607.1"/>
    <property type="molecule type" value="Genomic_DNA"/>
</dbReference>
<accession>A0A7J9PFY6</accession>
<organism evidence="3 4">
    <name type="scientific">Methanococcus maripaludis</name>
    <name type="common">Methanococcus deltae</name>
    <dbReference type="NCBI Taxonomy" id="39152"/>
    <lineage>
        <taxon>Archaea</taxon>
        <taxon>Methanobacteriati</taxon>
        <taxon>Methanobacteriota</taxon>
        <taxon>Methanomada group</taxon>
        <taxon>Methanococci</taxon>
        <taxon>Methanococcales</taxon>
        <taxon>Methanococcaceae</taxon>
        <taxon>Methanococcus</taxon>
    </lineage>
</organism>